<accession>A0AA38FM23</accession>
<evidence type="ECO:0000256" key="1">
    <source>
        <dbReference type="SAM" id="MobiDB-lite"/>
    </source>
</evidence>
<protein>
    <submittedName>
        <fullName evidence="2">Uncharacterized protein</fullName>
    </submittedName>
</protein>
<feature type="non-terminal residue" evidence="2">
    <location>
        <position position="1"/>
    </location>
</feature>
<name>A0AA38FM23_TAXCH</name>
<comment type="caution">
    <text evidence="2">The sequence shown here is derived from an EMBL/GenBank/DDBJ whole genome shotgun (WGS) entry which is preliminary data.</text>
</comment>
<dbReference type="Proteomes" id="UP000824469">
    <property type="component" value="Unassembled WGS sequence"/>
</dbReference>
<feature type="region of interest" description="Disordered" evidence="1">
    <location>
        <begin position="22"/>
        <end position="63"/>
    </location>
</feature>
<proteinExistence type="predicted"/>
<reference evidence="2 3" key="1">
    <citation type="journal article" date="2021" name="Nat. Plants">
        <title>The Taxus genome provides insights into paclitaxel biosynthesis.</title>
        <authorList>
            <person name="Xiong X."/>
            <person name="Gou J."/>
            <person name="Liao Q."/>
            <person name="Li Y."/>
            <person name="Zhou Q."/>
            <person name="Bi G."/>
            <person name="Li C."/>
            <person name="Du R."/>
            <person name="Wang X."/>
            <person name="Sun T."/>
            <person name="Guo L."/>
            <person name="Liang H."/>
            <person name="Lu P."/>
            <person name="Wu Y."/>
            <person name="Zhang Z."/>
            <person name="Ro D.K."/>
            <person name="Shang Y."/>
            <person name="Huang S."/>
            <person name="Yan J."/>
        </authorList>
    </citation>
    <scope>NUCLEOTIDE SEQUENCE [LARGE SCALE GENOMIC DNA]</scope>
    <source>
        <strain evidence="2">Ta-2019</strain>
    </source>
</reference>
<evidence type="ECO:0000313" key="3">
    <source>
        <dbReference type="Proteomes" id="UP000824469"/>
    </source>
</evidence>
<feature type="non-terminal residue" evidence="2">
    <location>
        <position position="82"/>
    </location>
</feature>
<gene>
    <name evidence="2" type="ORF">KI387_010598</name>
</gene>
<keyword evidence="3" id="KW-1185">Reference proteome</keyword>
<feature type="compositionally biased region" description="Basic and acidic residues" evidence="1">
    <location>
        <begin position="22"/>
        <end position="34"/>
    </location>
</feature>
<dbReference type="EMBL" id="JAHRHJ020000008">
    <property type="protein sequence ID" value="KAH9306194.1"/>
    <property type="molecule type" value="Genomic_DNA"/>
</dbReference>
<dbReference type="AlphaFoldDB" id="A0AA38FM23"/>
<evidence type="ECO:0000313" key="2">
    <source>
        <dbReference type="EMBL" id="KAH9306194.1"/>
    </source>
</evidence>
<organism evidence="2 3">
    <name type="scientific">Taxus chinensis</name>
    <name type="common">Chinese yew</name>
    <name type="synonym">Taxus wallichiana var. chinensis</name>
    <dbReference type="NCBI Taxonomy" id="29808"/>
    <lineage>
        <taxon>Eukaryota</taxon>
        <taxon>Viridiplantae</taxon>
        <taxon>Streptophyta</taxon>
        <taxon>Embryophyta</taxon>
        <taxon>Tracheophyta</taxon>
        <taxon>Spermatophyta</taxon>
        <taxon>Pinopsida</taxon>
        <taxon>Pinidae</taxon>
        <taxon>Conifers II</taxon>
        <taxon>Cupressales</taxon>
        <taxon>Taxaceae</taxon>
        <taxon>Taxus</taxon>
    </lineage>
</organism>
<sequence>GKRRTNELGTCGTRKYEVRDLADSDDAGKRRTNEPRTCGTRKREVRGSAESDENGTIGPGELGTFWDKKFRRARKEQLRVNR</sequence>